<evidence type="ECO:0000313" key="3">
    <source>
        <dbReference type="EMBL" id="KAE8725075.1"/>
    </source>
</evidence>
<evidence type="ECO:0000256" key="1">
    <source>
        <dbReference type="ARBA" id="ARBA00022723"/>
    </source>
</evidence>
<dbReference type="PANTHER" id="PTHR23422:SF9">
    <property type="entry name" value="ZN-DEPENDENT HYDROLASE"/>
    <property type="match status" value="1"/>
</dbReference>
<dbReference type="GO" id="GO:0046872">
    <property type="term" value="F:metal ion binding"/>
    <property type="evidence" value="ECO:0007669"/>
    <property type="project" value="UniProtKB-KW"/>
</dbReference>
<proteinExistence type="predicted"/>
<dbReference type="Proteomes" id="UP000436088">
    <property type="component" value="Unassembled WGS sequence"/>
</dbReference>
<dbReference type="GO" id="GO:0008239">
    <property type="term" value="F:dipeptidyl-peptidase activity"/>
    <property type="evidence" value="ECO:0007669"/>
    <property type="project" value="TreeGrafter"/>
</dbReference>
<dbReference type="PANTHER" id="PTHR23422">
    <property type="entry name" value="DIPEPTIDYL PEPTIDASE III-RELATED"/>
    <property type="match status" value="1"/>
</dbReference>
<keyword evidence="2 3" id="KW-0378">Hydrolase</keyword>
<name>A0A6A3C719_HIBSY</name>
<dbReference type="AlphaFoldDB" id="A0A6A3C719"/>
<gene>
    <name evidence="3" type="ORF">F3Y22_tig00009013pilonHSYRG00045</name>
</gene>
<keyword evidence="1" id="KW-0479">Metal-binding</keyword>
<keyword evidence="4" id="KW-1185">Reference proteome</keyword>
<evidence type="ECO:0000313" key="4">
    <source>
        <dbReference type="Proteomes" id="UP000436088"/>
    </source>
</evidence>
<protein>
    <submittedName>
        <fullName evidence="3">Nudix hydrolase 3</fullName>
    </submittedName>
</protein>
<evidence type="ECO:0000256" key="2">
    <source>
        <dbReference type="ARBA" id="ARBA00022801"/>
    </source>
</evidence>
<sequence>MDTEVSDVKYISFGEYRSLLAEADPKYVPYDVNKQYGLLFDIITKRYKENNEERSQVLLKQLRRYAPVSLTAELTGLNDADMEALVLLIKAAMIMDEIFYLQVWYSNPVLREWLKEHADVSQLDSLKSCLDENEAFLTTADSAIKLLPEATKPITGWKGVQYRVAFPMIKPSGANFYPPDMDKMAQSSKLGLFAYNHIFDGTHLSAGSTCDLYSIAYSQEYHSFLTRASDLLHKAGDLVSSPSLKRLLHSKADAFLSNDYYDSDIAWMELDSMLDVTIGPYETYEDSLFGYKIDYHTKLQSDPPD</sequence>
<comment type="caution">
    <text evidence="3">The sequence shown here is derived from an EMBL/GenBank/DDBJ whole genome shotgun (WGS) entry which is preliminary data.</text>
</comment>
<reference evidence="3" key="1">
    <citation type="submission" date="2019-09" db="EMBL/GenBank/DDBJ databases">
        <title>Draft genome information of white flower Hibiscus syriacus.</title>
        <authorList>
            <person name="Kim Y.-M."/>
        </authorList>
    </citation>
    <scope>NUCLEOTIDE SEQUENCE [LARGE SCALE GENOMIC DNA]</scope>
    <source>
        <strain evidence="3">YM2019G1</strain>
    </source>
</reference>
<dbReference type="InterPro" id="IPR039461">
    <property type="entry name" value="Peptidase_M49"/>
</dbReference>
<accession>A0A6A3C719</accession>
<dbReference type="Gene3D" id="3.30.540.30">
    <property type="match status" value="1"/>
</dbReference>
<dbReference type="GO" id="GO:0005737">
    <property type="term" value="C:cytoplasm"/>
    <property type="evidence" value="ECO:0007669"/>
    <property type="project" value="TreeGrafter"/>
</dbReference>
<organism evidence="3 4">
    <name type="scientific">Hibiscus syriacus</name>
    <name type="common">Rose of Sharon</name>
    <dbReference type="NCBI Taxonomy" id="106335"/>
    <lineage>
        <taxon>Eukaryota</taxon>
        <taxon>Viridiplantae</taxon>
        <taxon>Streptophyta</taxon>
        <taxon>Embryophyta</taxon>
        <taxon>Tracheophyta</taxon>
        <taxon>Spermatophyta</taxon>
        <taxon>Magnoliopsida</taxon>
        <taxon>eudicotyledons</taxon>
        <taxon>Gunneridae</taxon>
        <taxon>Pentapetalae</taxon>
        <taxon>rosids</taxon>
        <taxon>malvids</taxon>
        <taxon>Malvales</taxon>
        <taxon>Malvaceae</taxon>
        <taxon>Malvoideae</taxon>
        <taxon>Hibiscus</taxon>
    </lineage>
</organism>
<dbReference type="EMBL" id="VEPZ02000431">
    <property type="protein sequence ID" value="KAE8725075.1"/>
    <property type="molecule type" value="Genomic_DNA"/>
</dbReference>